<dbReference type="AlphaFoldDB" id="A0A5J4RRC7"/>
<proteinExistence type="predicted"/>
<dbReference type="EMBL" id="SNRY01000782">
    <property type="protein sequence ID" value="KAA6336537.1"/>
    <property type="molecule type" value="Genomic_DNA"/>
</dbReference>
<gene>
    <name evidence="1" type="ORF">EZS27_015310</name>
</gene>
<protein>
    <submittedName>
        <fullName evidence="1">Uncharacterized protein</fullName>
    </submittedName>
</protein>
<comment type="caution">
    <text evidence="1">The sequence shown here is derived from an EMBL/GenBank/DDBJ whole genome shotgun (WGS) entry which is preliminary data.</text>
</comment>
<reference evidence="1" key="1">
    <citation type="submission" date="2019-03" db="EMBL/GenBank/DDBJ databases">
        <title>Single cell metagenomics reveals metabolic interactions within the superorganism composed of flagellate Streblomastix strix and complex community of Bacteroidetes bacteria on its surface.</title>
        <authorList>
            <person name="Treitli S.C."/>
            <person name="Kolisko M."/>
            <person name="Husnik F."/>
            <person name="Keeling P."/>
            <person name="Hampl V."/>
        </authorList>
    </citation>
    <scope>NUCLEOTIDE SEQUENCE</scope>
    <source>
        <strain evidence="1">STM</strain>
    </source>
</reference>
<accession>A0A5J4RRC7</accession>
<organism evidence="1">
    <name type="scientific">termite gut metagenome</name>
    <dbReference type="NCBI Taxonomy" id="433724"/>
    <lineage>
        <taxon>unclassified sequences</taxon>
        <taxon>metagenomes</taxon>
        <taxon>organismal metagenomes</taxon>
    </lineage>
</organism>
<name>A0A5J4RRC7_9ZZZZ</name>
<evidence type="ECO:0000313" key="1">
    <source>
        <dbReference type="EMBL" id="KAA6336537.1"/>
    </source>
</evidence>
<sequence length="35" mass="4028">MPFNYCLNKTCSLVTDEGADFTSKLIHLNFYKNAK</sequence>